<comment type="subcellular location">
    <subcellularLocation>
        <location evidence="1">Nucleus</location>
        <location evidence="1">Nucleolus</location>
    </subcellularLocation>
</comment>
<keyword evidence="7" id="KW-0539">Nucleus</keyword>
<dbReference type="InterPro" id="IPR057644">
    <property type="entry name" value="Beta-prop_WDR75_2nd"/>
</dbReference>
<keyword evidence="2" id="KW-0690">Ribosome biogenesis</keyword>
<proteinExistence type="predicted"/>
<dbReference type="SMART" id="SM00320">
    <property type="entry name" value="WD40"/>
    <property type="match status" value="5"/>
</dbReference>
<evidence type="ECO:0000256" key="7">
    <source>
        <dbReference type="ARBA" id="ARBA00023242"/>
    </source>
</evidence>
<feature type="region of interest" description="Disordered" evidence="9">
    <location>
        <begin position="781"/>
        <end position="803"/>
    </location>
</feature>
<dbReference type="Pfam" id="PF23869">
    <property type="entry name" value="Beta-prop_WDR75_1st"/>
    <property type="match status" value="1"/>
</dbReference>
<keyword evidence="5" id="KW-0677">Repeat</keyword>
<evidence type="ECO:0000256" key="1">
    <source>
        <dbReference type="ARBA" id="ARBA00004604"/>
    </source>
</evidence>
<protein>
    <submittedName>
        <fullName evidence="11">WD repeat-containing protein 75</fullName>
    </submittedName>
</protein>
<feature type="repeat" description="WD" evidence="8">
    <location>
        <begin position="231"/>
        <end position="272"/>
    </location>
</feature>
<keyword evidence="12" id="KW-1185">Reference proteome</keyword>
<dbReference type="EMBL" id="LJIJ01001681">
    <property type="protein sequence ID" value="ODM91074.1"/>
    <property type="molecule type" value="Genomic_DNA"/>
</dbReference>
<name>A0A1D2MDY9_ORCCI</name>
<comment type="caution">
    <text evidence="11">The sequence shown here is derived from an EMBL/GenBank/DDBJ whole genome shotgun (WGS) entry which is preliminary data.</text>
</comment>
<dbReference type="InterPro" id="IPR036322">
    <property type="entry name" value="WD40_repeat_dom_sf"/>
</dbReference>
<dbReference type="Gene3D" id="2.130.10.10">
    <property type="entry name" value="YVTN repeat-like/Quinoprotein amine dehydrogenase"/>
    <property type="match status" value="2"/>
</dbReference>
<dbReference type="GO" id="GO:0006364">
    <property type="term" value="P:rRNA processing"/>
    <property type="evidence" value="ECO:0007669"/>
    <property type="project" value="UniProtKB-KW"/>
</dbReference>
<dbReference type="Pfam" id="PF23769">
    <property type="entry name" value="Beta-prop_WDR75_2nd"/>
    <property type="match status" value="1"/>
</dbReference>
<evidence type="ECO:0000313" key="12">
    <source>
        <dbReference type="Proteomes" id="UP000094527"/>
    </source>
</evidence>
<dbReference type="GO" id="GO:0032040">
    <property type="term" value="C:small-subunit processome"/>
    <property type="evidence" value="ECO:0007669"/>
    <property type="project" value="InterPro"/>
</dbReference>
<evidence type="ECO:0000256" key="5">
    <source>
        <dbReference type="ARBA" id="ARBA00022737"/>
    </source>
</evidence>
<dbReference type="SUPFAM" id="SSF50978">
    <property type="entry name" value="WD40 repeat-like"/>
    <property type="match status" value="2"/>
</dbReference>
<evidence type="ECO:0000256" key="9">
    <source>
        <dbReference type="SAM" id="MobiDB-lite"/>
    </source>
</evidence>
<dbReference type="PROSITE" id="PS50082">
    <property type="entry name" value="WD_REPEATS_2"/>
    <property type="match status" value="1"/>
</dbReference>
<sequence length="841" mass="92355">VAVKGGGNLVTHRPVFSQDGSTLFVIQSCKVLSYSTATGLLISKYTTPGASSIANIHVQSPESTLVFTTTGQLLTVNLSSNTVSNTRQINLCPTGWTPIGLFTNFLHPAEPDSSHFLAVGYPQDSALPVLYSISTDELIISKLCWSILPSQHSVAMSPSGRFVVAIQETSLYCKDMNEPKNCKWHSSGTRKFTCVAVHPTTEWCCATGDDSGRILIWNNVMGTSSPEKTVFHWHTLPVADLAFTPEGSQMLSGGGECTMVKWDVSDTTNKRTLPRMGLPIRHVSVCENGEFVGVSHADNCIQLVDPYNKIVGAVKNITQAYVAEAGEEQESDEKSNKVFQAGIQVDPNNGLLVLNGRPGWLQCYDFVNDKHVYALDVCQQNYVTAERHKIVPNAEVTHVAFSKNGLWMGVAESRMEGEGTGKCSEIKLKFWKFDKVKQMFILNTCVDWPHETPLSTLKMQPIPEQDGMLAASSSTRDSKFKFWSLVSDPSIHGKSEWWVCEKAPTYKDEPSGPLAFSTDGSILAASFGKILTLWDTDSLDFRLSLCHQRLTESIKAIEFGQNVSSHLILCLTTSNLVVWDVITSSLLWVAPVSLDCICVDPLSNLVAGISGSTNHLYFFSPDSPSPLAVHKNVSKSKVLSMAFVPNHKQMESVGMKSTVLFVNSSQELCAVLPKQYIDQEDGDILRVSSTDAENSGLTPYAQMVAEKTVSLVESTDKWGSNKTGSSGMKAYSILRDIMDASPHTMPSATYYCSQLLKTLSKPTSDQYRLAQMEKLVMSSTSFSKRQTRVDEEPDSFSANSVADSKENNLQTVSFSTTLLHNVDLDSVANENTSWIDKIFTK</sequence>
<keyword evidence="3" id="KW-0698">rRNA processing</keyword>
<evidence type="ECO:0000313" key="11">
    <source>
        <dbReference type="EMBL" id="ODM91074.1"/>
    </source>
</evidence>
<dbReference type="GO" id="GO:0045943">
    <property type="term" value="P:positive regulation of transcription by RNA polymerase I"/>
    <property type="evidence" value="ECO:0007669"/>
    <property type="project" value="InterPro"/>
</dbReference>
<dbReference type="InterPro" id="IPR053826">
    <property type="entry name" value="WDR75"/>
</dbReference>
<gene>
    <name evidence="11" type="ORF">Ocin01_15606</name>
</gene>
<feature type="domain" description="WD repeat-containing protein 75 second beta-propeller" evidence="10">
    <location>
        <begin position="344"/>
        <end position="657"/>
    </location>
</feature>
<evidence type="ECO:0000256" key="6">
    <source>
        <dbReference type="ARBA" id="ARBA00023163"/>
    </source>
</evidence>
<evidence type="ECO:0000256" key="4">
    <source>
        <dbReference type="ARBA" id="ARBA00022574"/>
    </source>
</evidence>
<dbReference type="GO" id="GO:0003723">
    <property type="term" value="F:RNA binding"/>
    <property type="evidence" value="ECO:0007669"/>
    <property type="project" value="InterPro"/>
</dbReference>
<dbReference type="OMA" id="NENTSWI"/>
<dbReference type="STRING" id="48709.A0A1D2MDY9"/>
<dbReference type="InterPro" id="IPR015943">
    <property type="entry name" value="WD40/YVTN_repeat-like_dom_sf"/>
</dbReference>
<dbReference type="PANTHER" id="PTHR44215:SF1">
    <property type="entry name" value="WD REPEAT-CONTAINING PROTEIN 75"/>
    <property type="match status" value="1"/>
</dbReference>
<dbReference type="Proteomes" id="UP000094527">
    <property type="component" value="Unassembled WGS sequence"/>
</dbReference>
<reference evidence="11 12" key="1">
    <citation type="journal article" date="2016" name="Genome Biol. Evol.">
        <title>Gene Family Evolution Reflects Adaptation to Soil Environmental Stressors in the Genome of the Collembolan Orchesella cincta.</title>
        <authorList>
            <person name="Faddeeva-Vakhrusheva A."/>
            <person name="Derks M.F."/>
            <person name="Anvar S.Y."/>
            <person name="Agamennone V."/>
            <person name="Suring W."/>
            <person name="Smit S."/>
            <person name="van Straalen N.M."/>
            <person name="Roelofs D."/>
        </authorList>
    </citation>
    <scope>NUCLEOTIDE SEQUENCE [LARGE SCALE GENOMIC DNA]</scope>
    <source>
        <tissue evidence="11">Mixed pool</tissue>
    </source>
</reference>
<accession>A0A1D2MDY9</accession>
<dbReference type="InterPro" id="IPR001680">
    <property type="entry name" value="WD40_rpt"/>
</dbReference>
<dbReference type="PANTHER" id="PTHR44215">
    <property type="entry name" value="WD REPEAT-CONTAINING PROTEIN 75"/>
    <property type="match status" value="1"/>
</dbReference>
<evidence type="ECO:0000256" key="3">
    <source>
        <dbReference type="ARBA" id="ARBA00022552"/>
    </source>
</evidence>
<evidence type="ECO:0000256" key="2">
    <source>
        <dbReference type="ARBA" id="ARBA00022517"/>
    </source>
</evidence>
<keyword evidence="4 8" id="KW-0853">WD repeat</keyword>
<dbReference type="AlphaFoldDB" id="A0A1D2MDY9"/>
<keyword evidence="6" id="KW-0804">Transcription</keyword>
<dbReference type="OrthoDB" id="4096at2759"/>
<organism evidence="11 12">
    <name type="scientific">Orchesella cincta</name>
    <name type="common">Springtail</name>
    <name type="synonym">Podura cincta</name>
    <dbReference type="NCBI Taxonomy" id="48709"/>
    <lineage>
        <taxon>Eukaryota</taxon>
        <taxon>Metazoa</taxon>
        <taxon>Ecdysozoa</taxon>
        <taxon>Arthropoda</taxon>
        <taxon>Hexapoda</taxon>
        <taxon>Collembola</taxon>
        <taxon>Entomobryomorpha</taxon>
        <taxon>Entomobryoidea</taxon>
        <taxon>Orchesellidae</taxon>
        <taxon>Orchesellinae</taxon>
        <taxon>Orchesella</taxon>
    </lineage>
</organism>
<evidence type="ECO:0000259" key="10">
    <source>
        <dbReference type="Pfam" id="PF23769"/>
    </source>
</evidence>
<dbReference type="GO" id="GO:2000234">
    <property type="term" value="P:positive regulation of rRNA processing"/>
    <property type="evidence" value="ECO:0007669"/>
    <property type="project" value="TreeGrafter"/>
</dbReference>
<feature type="non-terminal residue" evidence="11">
    <location>
        <position position="1"/>
    </location>
</feature>
<evidence type="ECO:0000256" key="8">
    <source>
        <dbReference type="PROSITE-ProRule" id="PRU00221"/>
    </source>
</evidence>